<comment type="caution">
    <text evidence="2">The sequence shown here is derived from an EMBL/GenBank/DDBJ whole genome shotgun (WGS) entry which is preliminary data.</text>
</comment>
<accession>A0A9D4K219</accession>
<dbReference type="AlphaFoldDB" id="A0A9D4K219"/>
<reference evidence="2" key="1">
    <citation type="journal article" date="2019" name="bioRxiv">
        <title>The Genome of the Zebra Mussel, Dreissena polymorpha: A Resource for Invasive Species Research.</title>
        <authorList>
            <person name="McCartney M.A."/>
            <person name="Auch B."/>
            <person name="Kono T."/>
            <person name="Mallez S."/>
            <person name="Zhang Y."/>
            <person name="Obille A."/>
            <person name="Becker A."/>
            <person name="Abrahante J.E."/>
            <person name="Garbe J."/>
            <person name="Badalamenti J.P."/>
            <person name="Herman A."/>
            <person name="Mangelson H."/>
            <person name="Liachko I."/>
            <person name="Sullivan S."/>
            <person name="Sone E.D."/>
            <person name="Koren S."/>
            <person name="Silverstein K.A.T."/>
            <person name="Beckman K.B."/>
            <person name="Gohl D.M."/>
        </authorList>
    </citation>
    <scope>NUCLEOTIDE SEQUENCE</scope>
    <source>
        <strain evidence="2">Duluth1</strain>
        <tissue evidence="2">Whole animal</tissue>
    </source>
</reference>
<organism evidence="2 3">
    <name type="scientific">Dreissena polymorpha</name>
    <name type="common">Zebra mussel</name>
    <name type="synonym">Mytilus polymorpha</name>
    <dbReference type="NCBI Taxonomy" id="45954"/>
    <lineage>
        <taxon>Eukaryota</taxon>
        <taxon>Metazoa</taxon>
        <taxon>Spiralia</taxon>
        <taxon>Lophotrochozoa</taxon>
        <taxon>Mollusca</taxon>
        <taxon>Bivalvia</taxon>
        <taxon>Autobranchia</taxon>
        <taxon>Heteroconchia</taxon>
        <taxon>Euheterodonta</taxon>
        <taxon>Imparidentia</taxon>
        <taxon>Neoheterodontei</taxon>
        <taxon>Myida</taxon>
        <taxon>Dreissenoidea</taxon>
        <taxon>Dreissenidae</taxon>
        <taxon>Dreissena</taxon>
    </lineage>
</organism>
<evidence type="ECO:0000313" key="3">
    <source>
        <dbReference type="Proteomes" id="UP000828390"/>
    </source>
</evidence>
<proteinExistence type="predicted"/>
<reference evidence="2" key="2">
    <citation type="submission" date="2020-11" db="EMBL/GenBank/DDBJ databases">
        <authorList>
            <person name="McCartney M.A."/>
            <person name="Auch B."/>
            <person name="Kono T."/>
            <person name="Mallez S."/>
            <person name="Becker A."/>
            <person name="Gohl D.M."/>
            <person name="Silverstein K.A.T."/>
            <person name="Koren S."/>
            <person name="Bechman K.B."/>
            <person name="Herman A."/>
            <person name="Abrahante J.E."/>
            <person name="Garbe J."/>
        </authorList>
    </citation>
    <scope>NUCLEOTIDE SEQUENCE</scope>
    <source>
        <strain evidence="2">Duluth1</strain>
        <tissue evidence="2">Whole animal</tissue>
    </source>
</reference>
<evidence type="ECO:0000256" key="1">
    <source>
        <dbReference type="SAM" id="MobiDB-lite"/>
    </source>
</evidence>
<protein>
    <submittedName>
        <fullName evidence="2">Uncharacterized protein</fullName>
    </submittedName>
</protein>
<name>A0A9D4K219_DREPO</name>
<feature type="compositionally biased region" description="Polar residues" evidence="1">
    <location>
        <begin position="69"/>
        <end position="90"/>
    </location>
</feature>
<sequence>MEYLSSHPINTISKWSFPWLIARAWERLMTSRNIKNGFASCGIYPYSCSPLRNEEMMPSRVFNRPLPVSNATSTSGSSDGSRQECETTPNTEPPSPASPECNGTPGQQMSQIVPSCLLQNSSPLTPMSLLSLCLRGTLT</sequence>
<dbReference type="EMBL" id="JAIWYP010000004">
    <property type="protein sequence ID" value="KAH3831739.1"/>
    <property type="molecule type" value="Genomic_DNA"/>
</dbReference>
<evidence type="ECO:0000313" key="2">
    <source>
        <dbReference type="EMBL" id="KAH3831739.1"/>
    </source>
</evidence>
<keyword evidence="3" id="KW-1185">Reference proteome</keyword>
<feature type="region of interest" description="Disordered" evidence="1">
    <location>
        <begin position="60"/>
        <end position="107"/>
    </location>
</feature>
<gene>
    <name evidence="2" type="ORF">DPMN_105008</name>
</gene>
<dbReference type="Proteomes" id="UP000828390">
    <property type="component" value="Unassembled WGS sequence"/>
</dbReference>